<comment type="similarity">
    <text evidence="1">Belongs to the cytochrome b5 family. MAPR subfamily.</text>
</comment>
<keyword evidence="2" id="KW-0812">Transmembrane</keyword>
<dbReference type="InterPro" id="IPR001199">
    <property type="entry name" value="Cyt_B5-like_heme/steroid-bd"/>
</dbReference>
<dbReference type="AlphaFoldDB" id="A0A8T0D7D6"/>
<gene>
    <name evidence="4" type="ORF">P879_11932</name>
</gene>
<dbReference type="SMART" id="SM01117">
    <property type="entry name" value="Cyt-b5"/>
    <property type="match status" value="1"/>
</dbReference>
<keyword evidence="2" id="KW-0472">Membrane</keyword>
<comment type="caution">
    <text evidence="4">The sequence shown here is derived from an EMBL/GenBank/DDBJ whole genome shotgun (WGS) entry which is preliminary data.</text>
</comment>
<feature type="transmembrane region" description="Helical" evidence="2">
    <location>
        <begin position="12"/>
        <end position="29"/>
    </location>
</feature>
<dbReference type="InterPro" id="IPR036400">
    <property type="entry name" value="Cyt_B5-like_heme/steroid_sf"/>
</dbReference>
<proteinExistence type="inferred from homology"/>
<keyword evidence="2" id="KW-1133">Transmembrane helix</keyword>
<dbReference type="SUPFAM" id="SSF55856">
    <property type="entry name" value="Cytochrome b5-like heme/steroid binding domain"/>
    <property type="match status" value="1"/>
</dbReference>
<dbReference type="InterPro" id="IPR050577">
    <property type="entry name" value="MAPR/NEUFC/NENF-like"/>
</dbReference>
<dbReference type="EMBL" id="JTDF01019424">
    <property type="protein sequence ID" value="KAF8562537.1"/>
    <property type="molecule type" value="Genomic_DNA"/>
</dbReference>
<dbReference type="GO" id="GO:0005783">
    <property type="term" value="C:endoplasmic reticulum"/>
    <property type="evidence" value="ECO:0007669"/>
    <property type="project" value="TreeGrafter"/>
</dbReference>
<evidence type="ECO:0000256" key="2">
    <source>
        <dbReference type="SAM" id="Phobius"/>
    </source>
</evidence>
<accession>A0A8T0D7D6</accession>
<dbReference type="PANTHER" id="PTHR10281:SF106">
    <property type="entry name" value="IP06960P-RELATED"/>
    <property type="match status" value="1"/>
</dbReference>
<dbReference type="Gene3D" id="3.10.120.10">
    <property type="entry name" value="Cytochrome b5-like heme/steroid binding domain"/>
    <property type="match status" value="1"/>
</dbReference>
<evidence type="ECO:0000313" key="5">
    <source>
        <dbReference type="Proteomes" id="UP000699462"/>
    </source>
</evidence>
<sequence>MLVDFIRKHIPVVFWFSIVFGIICAFIVFRRRSFPGSPRLPKLSKRDFTLEELRHYKGDGPDSRILMAVNGKVFDVTNAGRQLYAKGAPYASYAGKDVSRALARFSADVSEMYCSYDDLSDLTQAEMNRLSEWELQFMGTFDFTYYRFRNDDIIFVC</sequence>
<evidence type="ECO:0000259" key="3">
    <source>
        <dbReference type="SMART" id="SM01117"/>
    </source>
</evidence>
<name>A0A8T0D7D6_9TREM</name>
<dbReference type="Pfam" id="PF00173">
    <property type="entry name" value="Cyt-b5"/>
    <property type="match status" value="1"/>
</dbReference>
<reference evidence="4 5" key="1">
    <citation type="submission" date="2019-07" db="EMBL/GenBank/DDBJ databases">
        <title>Annotation for the trematode Paragonimus westermani.</title>
        <authorList>
            <person name="Choi Y.-J."/>
        </authorList>
    </citation>
    <scope>NUCLEOTIDE SEQUENCE [LARGE SCALE GENOMIC DNA]</scope>
    <source>
        <strain evidence="4">180907_Pwestermani</strain>
    </source>
</reference>
<dbReference type="FunFam" id="3.10.120.10:FF:000003">
    <property type="entry name" value="membrane-associated progesterone receptor component 1"/>
    <property type="match status" value="1"/>
</dbReference>
<feature type="domain" description="Cytochrome b5 heme-binding" evidence="3">
    <location>
        <begin position="48"/>
        <end position="142"/>
    </location>
</feature>
<evidence type="ECO:0000313" key="4">
    <source>
        <dbReference type="EMBL" id="KAF8562537.1"/>
    </source>
</evidence>
<dbReference type="GO" id="GO:0016020">
    <property type="term" value="C:membrane"/>
    <property type="evidence" value="ECO:0007669"/>
    <property type="project" value="TreeGrafter"/>
</dbReference>
<organism evidence="4 5">
    <name type="scientific">Paragonimus westermani</name>
    <dbReference type="NCBI Taxonomy" id="34504"/>
    <lineage>
        <taxon>Eukaryota</taxon>
        <taxon>Metazoa</taxon>
        <taxon>Spiralia</taxon>
        <taxon>Lophotrochozoa</taxon>
        <taxon>Platyhelminthes</taxon>
        <taxon>Trematoda</taxon>
        <taxon>Digenea</taxon>
        <taxon>Plagiorchiida</taxon>
        <taxon>Troglotremata</taxon>
        <taxon>Troglotrematidae</taxon>
        <taxon>Paragonimus</taxon>
    </lineage>
</organism>
<dbReference type="Proteomes" id="UP000699462">
    <property type="component" value="Unassembled WGS sequence"/>
</dbReference>
<dbReference type="OrthoDB" id="547796at2759"/>
<protein>
    <recommendedName>
        <fullName evidence="3">Cytochrome b5 heme-binding domain-containing protein</fullName>
    </recommendedName>
</protein>
<keyword evidence="5" id="KW-1185">Reference proteome</keyword>
<dbReference type="PANTHER" id="PTHR10281">
    <property type="entry name" value="MEMBRANE-ASSOCIATED PROGESTERONE RECEPTOR COMPONENT-RELATED"/>
    <property type="match status" value="1"/>
</dbReference>
<evidence type="ECO:0000256" key="1">
    <source>
        <dbReference type="ARBA" id="ARBA00038357"/>
    </source>
</evidence>